<dbReference type="HAMAP" id="MF_03068">
    <property type="entry name" value="DHX29"/>
    <property type="match status" value="1"/>
</dbReference>
<evidence type="ECO:0000256" key="2">
    <source>
        <dbReference type="ARBA" id="ARBA00022490"/>
    </source>
</evidence>
<feature type="compositionally biased region" description="Acidic residues" evidence="12">
    <location>
        <begin position="227"/>
        <end position="236"/>
    </location>
</feature>
<dbReference type="GO" id="GO:0016887">
    <property type="term" value="F:ATP hydrolysis activity"/>
    <property type="evidence" value="ECO:0007669"/>
    <property type="project" value="RHEA"/>
</dbReference>
<dbReference type="InterPro" id="IPR056890">
    <property type="entry name" value="UBA_DHX29-like"/>
</dbReference>
<keyword evidence="3 11" id="KW-0396">Initiation factor</keyword>
<dbReference type="InterPro" id="IPR001650">
    <property type="entry name" value="Helicase_C-like"/>
</dbReference>
<comment type="similarity">
    <text evidence="1 11">Belongs to the DEAD box helicase family. DEAH subfamily.</text>
</comment>
<feature type="compositionally biased region" description="Acidic residues" evidence="12">
    <location>
        <begin position="510"/>
        <end position="523"/>
    </location>
</feature>
<dbReference type="InterPro" id="IPR027417">
    <property type="entry name" value="P-loop_NTPase"/>
</dbReference>
<proteinExistence type="inferred from homology"/>
<evidence type="ECO:0000256" key="4">
    <source>
        <dbReference type="ARBA" id="ARBA00022741"/>
    </source>
</evidence>
<dbReference type="InterPro" id="IPR056328">
    <property type="entry name" value="DSRM_DHX29"/>
</dbReference>
<keyword evidence="16" id="KW-1185">Reference proteome</keyword>
<dbReference type="GO" id="GO:0003743">
    <property type="term" value="F:translation initiation factor activity"/>
    <property type="evidence" value="ECO:0007669"/>
    <property type="project" value="UniProtKB-KW"/>
</dbReference>
<evidence type="ECO:0000256" key="8">
    <source>
        <dbReference type="ARBA" id="ARBA00022917"/>
    </source>
</evidence>
<evidence type="ECO:0000256" key="3">
    <source>
        <dbReference type="ARBA" id="ARBA00022540"/>
    </source>
</evidence>
<dbReference type="SUPFAM" id="SSF52540">
    <property type="entry name" value="P-loop containing nucleoside triphosphate hydrolases"/>
    <property type="match status" value="1"/>
</dbReference>
<feature type="region of interest" description="Disordered" evidence="12">
    <location>
        <begin position="1457"/>
        <end position="1480"/>
    </location>
</feature>
<evidence type="ECO:0000256" key="6">
    <source>
        <dbReference type="ARBA" id="ARBA00022806"/>
    </source>
</evidence>
<evidence type="ECO:0000256" key="1">
    <source>
        <dbReference type="ARBA" id="ARBA00008792"/>
    </source>
</evidence>
<dbReference type="InterPro" id="IPR007502">
    <property type="entry name" value="Helicase-assoc_dom"/>
</dbReference>
<dbReference type="PANTHER" id="PTHR18934">
    <property type="entry name" value="ATP-DEPENDENT RNA HELICASE"/>
    <property type="match status" value="1"/>
</dbReference>
<accession>A0A3N0XKG7</accession>
<dbReference type="SMART" id="SM00847">
    <property type="entry name" value="HA2"/>
    <property type="match status" value="1"/>
</dbReference>
<keyword evidence="2 11" id="KW-0963">Cytoplasm</keyword>
<feature type="compositionally biased region" description="Basic and acidic residues" evidence="12">
    <location>
        <begin position="1457"/>
        <end position="1473"/>
    </location>
</feature>
<keyword evidence="4 11" id="KW-0547">Nucleotide-binding</keyword>
<feature type="domain" description="Helicase C-terminal" evidence="14">
    <location>
        <begin position="839"/>
        <end position="1017"/>
    </location>
</feature>
<dbReference type="OrthoDB" id="5600252at2759"/>
<dbReference type="EMBL" id="RJVU01071319">
    <property type="protein sequence ID" value="ROI48960.1"/>
    <property type="molecule type" value="Genomic_DNA"/>
</dbReference>
<dbReference type="FunFam" id="3.40.50.300:FF:000325">
    <property type="entry name" value="ATP-dependent RNA helicase DHX29"/>
    <property type="match status" value="1"/>
</dbReference>
<feature type="compositionally biased region" description="Basic and acidic residues" evidence="12">
    <location>
        <begin position="41"/>
        <end position="53"/>
    </location>
</feature>
<dbReference type="InterPro" id="IPR034730">
    <property type="entry name" value="DHX29"/>
</dbReference>
<dbReference type="PROSITE" id="PS51194">
    <property type="entry name" value="HELICASE_CTER"/>
    <property type="match status" value="1"/>
</dbReference>
<dbReference type="GO" id="GO:0045948">
    <property type="term" value="P:positive regulation of translational initiation"/>
    <property type="evidence" value="ECO:0007669"/>
    <property type="project" value="UniProtKB-UniRule"/>
</dbReference>
<feature type="region of interest" description="Disordered" evidence="12">
    <location>
        <begin position="168"/>
        <end position="256"/>
    </location>
</feature>
<dbReference type="PANTHER" id="PTHR18934:SF264">
    <property type="entry name" value="ATP-DEPENDENT RNA HELICASE DHX29"/>
    <property type="match status" value="1"/>
</dbReference>
<dbReference type="GO" id="GO:0003723">
    <property type="term" value="F:RNA binding"/>
    <property type="evidence" value="ECO:0007669"/>
    <property type="project" value="TreeGrafter"/>
</dbReference>
<dbReference type="FunFam" id="3.40.50.300:FF:000500">
    <property type="entry name" value="ATP-dependent RNA helicase DHX29"/>
    <property type="match status" value="1"/>
</dbReference>
<comment type="caution">
    <text evidence="15">The sequence shown here is derived from an EMBL/GenBank/DDBJ whole genome shotgun (WGS) entry which is preliminary data.</text>
</comment>
<dbReference type="Pfam" id="PF00271">
    <property type="entry name" value="Helicase_C"/>
    <property type="match status" value="1"/>
</dbReference>
<dbReference type="Pfam" id="PF00270">
    <property type="entry name" value="DEAD"/>
    <property type="match status" value="1"/>
</dbReference>
<evidence type="ECO:0000256" key="11">
    <source>
        <dbReference type="HAMAP-Rule" id="MF_03068"/>
    </source>
</evidence>
<dbReference type="GO" id="GO:0005524">
    <property type="term" value="F:ATP binding"/>
    <property type="evidence" value="ECO:0007669"/>
    <property type="project" value="UniProtKB-UniRule"/>
</dbReference>
<keyword evidence="9" id="KW-0175">Coiled coil</keyword>
<evidence type="ECO:0000256" key="5">
    <source>
        <dbReference type="ARBA" id="ARBA00022801"/>
    </source>
</evidence>
<feature type="region of interest" description="Disordered" evidence="12">
    <location>
        <begin position="1390"/>
        <end position="1415"/>
    </location>
</feature>
<evidence type="ECO:0000256" key="10">
    <source>
        <dbReference type="ARBA" id="ARBA00047984"/>
    </source>
</evidence>
<dbReference type="Pfam" id="PF24899">
    <property type="entry name" value="UBA_DHX29"/>
    <property type="match status" value="1"/>
</dbReference>
<dbReference type="FunFam" id="1.20.120.1080:FF:000002">
    <property type="entry name" value="Putative ATP-dependent RNA helicase DHX36"/>
    <property type="match status" value="1"/>
</dbReference>
<dbReference type="PROSITE" id="PS51192">
    <property type="entry name" value="HELICASE_ATP_BIND_1"/>
    <property type="match status" value="1"/>
</dbReference>
<feature type="region of interest" description="Disordered" evidence="12">
    <location>
        <begin position="500"/>
        <end position="534"/>
    </location>
</feature>
<dbReference type="InterPro" id="IPR059023">
    <property type="entry name" value="RNA_hel_CTD"/>
</dbReference>
<dbReference type="EC" id="3.6.4.13" evidence="11"/>
<evidence type="ECO:0000313" key="15">
    <source>
        <dbReference type="EMBL" id="ROI48960.1"/>
    </source>
</evidence>
<dbReference type="InterPro" id="IPR011545">
    <property type="entry name" value="DEAD/DEAH_box_helicase_dom"/>
</dbReference>
<dbReference type="Pfam" id="PF21010">
    <property type="entry name" value="HA2_C"/>
    <property type="match status" value="1"/>
</dbReference>
<dbReference type="Proteomes" id="UP000281406">
    <property type="component" value="Unassembled WGS sequence"/>
</dbReference>
<keyword evidence="5 11" id="KW-0378">Hydrolase</keyword>
<comment type="subunit">
    <text evidence="11">Part of the 43S pre-initiation complex (PIC).</text>
</comment>
<dbReference type="GO" id="GO:0005737">
    <property type="term" value="C:cytoplasm"/>
    <property type="evidence" value="ECO:0007669"/>
    <property type="project" value="UniProtKB-SubCell"/>
</dbReference>
<evidence type="ECO:0000256" key="12">
    <source>
        <dbReference type="SAM" id="MobiDB-lite"/>
    </source>
</evidence>
<dbReference type="SMART" id="SM00487">
    <property type="entry name" value="DEXDc"/>
    <property type="match status" value="1"/>
</dbReference>
<keyword evidence="8 11" id="KW-0648">Protein biosynthesis</keyword>
<comment type="function">
    <text evidence="11">ATP-binding RNA helicase involved in translation initiation. Part of the 43S pre-initiation complex that is required for efficient initiation on mRNAs of higher eukaryotes with structured 5'-UTRs by promoting efficient NTPase-dependent 48S complex formation. Specifically binds to the 40S ribosome near the mRNA entrance. Does not possess a processive helicase activity.</text>
</comment>
<gene>
    <name evidence="11" type="primary">DHX29</name>
    <name evidence="15" type="ORF">DPX16_3981</name>
</gene>
<organism evidence="15 16">
    <name type="scientific">Anabarilius grahami</name>
    <name type="common">Kanglang fish</name>
    <name type="synonym">Barilius grahami</name>
    <dbReference type="NCBI Taxonomy" id="495550"/>
    <lineage>
        <taxon>Eukaryota</taxon>
        <taxon>Metazoa</taxon>
        <taxon>Chordata</taxon>
        <taxon>Craniata</taxon>
        <taxon>Vertebrata</taxon>
        <taxon>Euteleostomi</taxon>
        <taxon>Actinopterygii</taxon>
        <taxon>Neopterygii</taxon>
        <taxon>Teleostei</taxon>
        <taxon>Ostariophysi</taxon>
        <taxon>Cypriniformes</taxon>
        <taxon>Xenocyprididae</taxon>
        <taxon>Xenocypridinae</taxon>
        <taxon>Xenocypridinae incertae sedis</taxon>
        <taxon>Anabarilius</taxon>
    </lineage>
</organism>
<dbReference type="Pfam" id="PF24385">
    <property type="entry name" value="DSRM_DHX29"/>
    <property type="match status" value="1"/>
</dbReference>
<evidence type="ECO:0000313" key="16">
    <source>
        <dbReference type="Proteomes" id="UP000281406"/>
    </source>
</evidence>
<keyword evidence="6 11" id="KW-0347">Helicase</keyword>
<dbReference type="CDD" id="cd18791">
    <property type="entry name" value="SF2_C_RHA"/>
    <property type="match status" value="1"/>
</dbReference>
<evidence type="ECO:0000259" key="13">
    <source>
        <dbReference type="PROSITE" id="PS51192"/>
    </source>
</evidence>
<keyword evidence="7 11" id="KW-0067">ATP-binding</keyword>
<feature type="domain" description="Helicase ATP-binding" evidence="13">
    <location>
        <begin position="574"/>
        <end position="747"/>
    </location>
</feature>
<protein>
    <recommendedName>
        <fullName evidence="11">ATP-dependent RNA helicase DHX29</fullName>
        <ecNumber evidence="11">3.6.4.13</ecNumber>
    </recommendedName>
    <alternativeName>
        <fullName evidence="11">DEAH box protein 29</fullName>
    </alternativeName>
</protein>
<dbReference type="InterPro" id="IPR011709">
    <property type="entry name" value="DEAD-box_helicase_OB_fold"/>
</dbReference>
<feature type="compositionally biased region" description="Basic and acidic residues" evidence="12">
    <location>
        <begin position="183"/>
        <end position="205"/>
    </location>
</feature>
<sequence length="1566" mass="176516">MGGKKKKSAAVPTSVQQPAAAGNSAAVNASESTGKKHQKRPNNEKSASKENKLRAPKTYSLNTNAQTDTSVSDKSILKVVIHPELEKKVIKLINDYRQENADKGPISGRLTSKKLLDLYTALQKFQFKTEHIEEAMKSSMLYGGDLHSALDWLCLNLRDDELPEGFSQKMQEEKQKTRPKFLPPKEDKQQPVTKKEAPKEEEKPKAKTPIKDGGGSMKEWILRYAEQSEDQSSEEDEGHKDTSVYNPELEEKFDPNDRYLQLSAQLYDAKDMAAGSKAKKDKAGQRTAQDRIRVIQQEMKSLECHPMFNSAIKVKDTPKEDKKPVTLTDGKEEINFNLFEEEDTPPAEKTEKKKEPKDIRNFDYTSRSWTGKSPKQFLIDWCRKNLPKSPPPSFQKVAVGRYWKCKVRIQRPDDVLEVCPTTLTEDGMQAQHLGATLALYKLVKGQSVHQLLPPTYRDVWLEWRDDEQKEEEQTRSAINKPRDQFIARLLTRLKQQQTLQLQAEPQENLQDTEPEDSWENLDMQEEHEPKRGGGLMMEEASRRLFLKLRGSPVAHRLLAEREQLPVFQHREKVLEALRRHRVLVIAGETGSGKSTQIPQFILEELLAAGEAAQPCNVVVTQPRRISATSLASRVSQELGSEDGPGGKNSLCGYQIRMENRSSDATRLLYCTTGVLLRKLQQDQLLSSLTHIIVDEVHERSVQSDFLLTILKEVVHKRTDLRLILMSATVDCQKFANYFNRCPVVTIPGRTFPVFHLEDIVEETGYVLEQDSEYCQKYVEEDDEINISITQKGGKTIQHQELIVRDSGSGWDLGPELDHFSSRTRHVLQYMNPSKINMDLILDLLAYLDKSPQFRDVDGAVLVFLPGLAHIQQLHDLLTTDKRFSSKNRYKLVALHSTLSSQDQSSAFIVPPAGVRKIVLSTNIAETGVTIPDVVFVIDTGKTKENRYHESSQMSSLVETFVSKASALQRQGRAGRVREGFCFRLYPKFRFESFIDYSIPEILRKCDYGSPEDFLCRALDAPQPQAVCNAVSLLRKISACQQDSHTLTPLGHHLAALPVNVKIGKMLIFGAIFGCLEPIATIAAAMSEKSPFAIPMSRKEEANLAKSALAVANSDHMTIFNAYLGWKSSQSEGTRAEMAYCRRHFLNRTALMTIEDVKQELIRMVEQAGFTASKPSRTPRSHPSSELKVLGALSKQDISVLNAVLTAGLYDSVGRIHCTPSVDVQDRVACVVETAQGKAHVHPSSVNRFLQTHGWLLFQEKVKYSKVFLRDTTLISPLSMLLFGGDIDVHHRERLISLDGWINFQAPVRIGVIFKHLRKLMDSLLERKLANPRMNLEGECQSSVPHEVSEQTDLSLELASFQRDLVSHCTSVSPTEDHSSEHCWISLLTQEEPSDPSSTALTNSTTADKQSPTSGVKRQLWSSWNELLCEDAEDCPSGSKRLRLDNELVQEDVEHLKAQLDQDERTPQQLKEDSTLTPNQSLEMSSEELIAQRKNIFGAFHGLRVVTDTSSIKSDLNMNSDDGKVVCFKTAIRDHSTVKTKVFPHGKAFTSHTPSGSCRFLWVPNEH</sequence>
<feature type="compositionally biased region" description="Low complexity" evidence="12">
    <location>
        <begin position="19"/>
        <end position="30"/>
    </location>
</feature>
<feature type="region of interest" description="Disordered" evidence="12">
    <location>
        <begin position="1"/>
        <end position="67"/>
    </location>
</feature>
<evidence type="ECO:0000259" key="14">
    <source>
        <dbReference type="PROSITE" id="PS51194"/>
    </source>
</evidence>
<name>A0A3N0XKG7_ANAGA</name>
<dbReference type="Gene3D" id="1.20.120.1080">
    <property type="match status" value="1"/>
</dbReference>
<dbReference type="SMART" id="SM00490">
    <property type="entry name" value="HELICc"/>
    <property type="match status" value="1"/>
</dbReference>
<dbReference type="Pfam" id="PF07717">
    <property type="entry name" value="OB_NTP_bind"/>
    <property type="match status" value="1"/>
</dbReference>
<comment type="catalytic activity">
    <reaction evidence="10 11">
        <text>ATP + H2O = ADP + phosphate + H(+)</text>
        <dbReference type="Rhea" id="RHEA:13065"/>
        <dbReference type="ChEBI" id="CHEBI:15377"/>
        <dbReference type="ChEBI" id="CHEBI:15378"/>
        <dbReference type="ChEBI" id="CHEBI:30616"/>
        <dbReference type="ChEBI" id="CHEBI:43474"/>
        <dbReference type="ChEBI" id="CHEBI:456216"/>
        <dbReference type="EC" id="3.6.4.13"/>
    </reaction>
</comment>
<reference evidence="15 16" key="1">
    <citation type="submission" date="2018-10" db="EMBL/GenBank/DDBJ databases">
        <title>Genome assembly for a Yunnan-Guizhou Plateau 3E fish, Anabarilius grahami (Regan), and its evolutionary and genetic applications.</title>
        <authorList>
            <person name="Jiang W."/>
        </authorList>
    </citation>
    <scope>NUCLEOTIDE SEQUENCE [LARGE SCALE GENOMIC DNA]</scope>
    <source>
        <strain evidence="15">AG-KIZ</strain>
        <tissue evidence="15">Muscle</tissue>
    </source>
</reference>
<evidence type="ECO:0000256" key="9">
    <source>
        <dbReference type="ARBA" id="ARBA00023054"/>
    </source>
</evidence>
<dbReference type="Pfam" id="PF26026">
    <property type="entry name" value="RNA_hel_CTD"/>
    <property type="match status" value="1"/>
</dbReference>
<comment type="subcellular location">
    <subcellularLocation>
        <location evidence="11">Cytoplasm</location>
    </subcellularLocation>
</comment>
<evidence type="ECO:0000256" key="7">
    <source>
        <dbReference type="ARBA" id="ARBA00022840"/>
    </source>
</evidence>
<dbReference type="GO" id="GO:0003724">
    <property type="term" value="F:RNA helicase activity"/>
    <property type="evidence" value="ECO:0007669"/>
    <property type="project" value="UniProtKB-UniRule"/>
</dbReference>
<dbReference type="Gene3D" id="3.40.50.300">
    <property type="entry name" value="P-loop containing nucleotide triphosphate hydrolases"/>
    <property type="match status" value="2"/>
</dbReference>
<dbReference type="InterPro" id="IPR014001">
    <property type="entry name" value="Helicase_ATP-bd"/>
</dbReference>